<dbReference type="AlphaFoldDB" id="A0A1P8WII5"/>
<dbReference type="RefSeq" id="WP_077025267.1">
    <property type="nucleotide sequence ID" value="NZ_CP017641.1"/>
</dbReference>
<evidence type="ECO:0000256" key="1">
    <source>
        <dbReference type="ARBA" id="ARBA00024322"/>
    </source>
</evidence>
<dbReference type="STRING" id="1891926.Fuma_03490"/>
<evidence type="ECO:0000256" key="2">
    <source>
        <dbReference type="ARBA" id="ARBA00024446"/>
    </source>
</evidence>
<gene>
    <name evidence="3" type="ORF">Fuma_03490</name>
</gene>
<sequence length="93" mass="9898">MRIMECIGKVTLSKCHPTLDGASWKLAVPLMHDGLLGKESGRTERIVIFDELGAGHGSLMAVSESAEAAAAFHPNTKPIDGYNAAILDHINVT</sequence>
<dbReference type="OrthoDB" id="281843at2"/>
<evidence type="ECO:0000313" key="3">
    <source>
        <dbReference type="EMBL" id="APZ93872.1"/>
    </source>
</evidence>
<dbReference type="InterPro" id="IPR036677">
    <property type="entry name" value="EutN_CcmL_sf"/>
</dbReference>
<dbReference type="PROSITE" id="PS51932">
    <property type="entry name" value="BMV"/>
    <property type="match status" value="1"/>
</dbReference>
<dbReference type="Gene3D" id="2.40.50.220">
    <property type="entry name" value="EutN/Ccml"/>
    <property type="match status" value="1"/>
</dbReference>
<dbReference type="SUPFAM" id="SSF159133">
    <property type="entry name" value="EutN/CcmL-like"/>
    <property type="match status" value="1"/>
</dbReference>
<organism evidence="3 4">
    <name type="scientific">Fuerstiella marisgermanici</name>
    <dbReference type="NCBI Taxonomy" id="1891926"/>
    <lineage>
        <taxon>Bacteria</taxon>
        <taxon>Pseudomonadati</taxon>
        <taxon>Planctomycetota</taxon>
        <taxon>Planctomycetia</taxon>
        <taxon>Planctomycetales</taxon>
        <taxon>Planctomycetaceae</taxon>
        <taxon>Fuerstiella</taxon>
    </lineage>
</organism>
<keyword evidence="2" id="KW-1283">Bacterial microcompartment</keyword>
<keyword evidence="4" id="KW-1185">Reference proteome</keyword>
<dbReference type="GO" id="GO:0031469">
    <property type="term" value="C:bacterial microcompartment"/>
    <property type="evidence" value="ECO:0007669"/>
    <property type="project" value="UniProtKB-SubCell"/>
</dbReference>
<dbReference type="EMBL" id="CP017641">
    <property type="protein sequence ID" value="APZ93872.1"/>
    <property type="molecule type" value="Genomic_DNA"/>
</dbReference>
<protein>
    <submittedName>
        <fullName evidence="3">Carbon dioxide concentrating mechanism/carboxysome shell protein</fullName>
    </submittedName>
</protein>
<reference evidence="3 4" key="1">
    <citation type="journal article" date="2016" name="Front. Microbiol.">
        <title>Fuerstia marisgermanicae gen. nov., sp. nov., an Unusual Member of the Phylum Planctomycetes from the German Wadden Sea.</title>
        <authorList>
            <person name="Kohn T."/>
            <person name="Heuer A."/>
            <person name="Jogler M."/>
            <person name="Vollmers J."/>
            <person name="Boedeker C."/>
            <person name="Bunk B."/>
            <person name="Rast P."/>
            <person name="Borchert D."/>
            <person name="Glockner I."/>
            <person name="Freese H.M."/>
            <person name="Klenk H.P."/>
            <person name="Overmann J."/>
            <person name="Kaster A.K."/>
            <person name="Rohde M."/>
            <person name="Wiegand S."/>
            <person name="Jogler C."/>
        </authorList>
    </citation>
    <scope>NUCLEOTIDE SEQUENCE [LARGE SCALE GENOMIC DNA]</scope>
    <source>
        <strain evidence="3 4">NH11</strain>
    </source>
</reference>
<proteinExistence type="predicted"/>
<dbReference type="Pfam" id="PF03319">
    <property type="entry name" value="EutN_CcmL"/>
    <property type="match status" value="1"/>
</dbReference>
<accession>A0A1P8WII5</accession>
<comment type="subcellular location">
    <subcellularLocation>
        <location evidence="1">Bacterial microcompartment</location>
    </subcellularLocation>
</comment>
<dbReference type="InterPro" id="IPR004992">
    <property type="entry name" value="EutN_CcmL"/>
</dbReference>
<dbReference type="KEGG" id="fmr:Fuma_03490"/>
<name>A0A1P8WII5_9PLAN</name>
<dbReference type="Proteomes" id="UP000187735">
    <property type="component" value="Chromosome"/>
</dbReference>
<evidence type="ECO:0000313" key="4">
    <source>
        <dbReference type="Proteomes" id="UP000187735"/>
    </source>
</evidence>